<dbReference type="CDD" id="cd02440">
    <property type="entry name" value="AdoMet_MTases"/>
    <property type="match status" value="1"/>
</dbReference>
<reference evidence="3" key="1">
    <citation type="journal article" date="2019" name="Emerg. Microbes Infect.">
        <title>Comprehensive subspecies identification of 175 nontuberculous mycobacteria species based on 7547 genomic profiles.</title>
        <authorList>
            <person name="Matsumoto Y."/>
            <person name="Kinjo T."/>
            <person name="Motooka D."/>
            <person name="Nabeya D."/>
            <person name="Jung N."/>
            <person name="Uechi K."/>
            <person name="Horii T."/>
            <person name="Iida T."/>
            <person name="Fujita J."/>
            <person name="Nakamura S."/>
        </authorList>
    </citation>
    <scope>NUCLEOTIDE SEQUENCE [LARGE SCALE GENOMIC DNA]</scope>
    <source>
        <strain evidence="3">JCM 13671</strain>
    </source>
</reference>
<keyword evidence="2 3" id="KW-0808">Transferase</keyword>
<dbReference type="GO" id="GO:0030798">
    <property type="term" value="F:trans-aconitate 2-methyltransferase activity"/>
    <property type="evidence" value="ECO:0007669"/>
    <property type="project" value="InterPro"/>
</dbReference>
<gene>
    <name evidence="3" type="ORF">MCNF_43050</name>
</gene>
<dbReference type="GO" id="GO:0032259">
    <property type="term" value="P:methylation"/>
    <property type="evidence" value="ECO:0007669"/>
    <property type="project" value="UniProtKB-KW"/>
</dbReference>
<sequence length="254" mass="28064">MWNPDVYLAFADHRGRPFFDLTSRIGATDPRRVADLGCGPGNLTVTLAQRWPNAVLEAVDSSPEMVSAARERGLDAVVGDITAWTPSPDTDVVVSNAALQWVPSHRDVLVRWASTLAPGAWIAMQVPGNFDNASHRAVRTVARSREFADDLADITFRDADVVDTPLQYAELLTDAGCAVDAWETTYIHELAGETPVLDWITGTALTDVKSRLSEQRWQDYRRAIIPLLAQAYPARPDGTTFFPFRRVFVVAQVL</sequence>
<dbReference type="InterPro" id="IPR041698">
    <property type="entry name" value="Methyltransf_25"/>
</dbReference>
<dbReference type="AlphaFoldDB" id="A0A7I7Y213"/>
<dbReference type="NCBIfam" id="NF010703">
    <property type="entry name" value="PRK14103.1"/>
    <property type="match status" value="1"/>
</dbReference>
<protein>
    <submittedName>
        <fullName evidence="3">Trans-aconitate 2-methyltransferase</fullName>
    </submittedName>
</protein>
<reference evidence="3" key="2">
    <citation type="submission" date="2020-02" db="EMBL/GenBank/DDBJ databases">
        <authorList>
            <person name="Matsumoto Y."/>
            <person name="Motooka D."/>
            <person name="Nakamura S."/>
        </authorList>
    </citation>
    <scope>NUCLEOTIDE SEQUENCE</scope>
    <source>
        <strain evidence="3">JCM 13671</strain>
    </source>
</reference>
<dbReference type="InterPro" id="IPR023149">
    <property type="entry name" value="Trans_acon_MeTrfase_C"/>
</dbReference>
<dbReference type="PANTHER" id="PTHR43861">
    <property type="entry name" value="TRANS-ACONITATE 2-METHYLTRANSFERASE-RELATED"/>
    <property type="match status" value="1"/>
</dbReference>
<dbReference type="EMBL" id="AP022612">
    <property type="protein sequence ID" value="BBZ35700.1"/>
    <property type="molecule type" value="Genomic_DNA"/>
</dbReference>
<dbReference type="SUPFAM" id="SSF53335">
    <property type="entry name" value="S-adenosyl-L-methionine-dependent methyltransferases"/>
    <property type="match status" value="1"/>
</dbReference>
<evidence type="ECO:0000313" key="3">
    <source>
        <dbReference type="EMBL" id="BBZ35700.1"/>
    </source>
</evidence>
<evidence type="ECO:0000256" key="2">
    <source>
        <dbReference type="ARBA" id="ARBA00022679"/>
    </source>
</evidence>
<keyword evidence="1 3" id="KW-0489">Methyltransferase</keyword>
<proteinExistence type="predicted"/>
<dbReference type="RefSeq" id="WP_085151766.1">
    <property type="nucleotide sequence ID" value="NZ_AP022612.1"/>
</dbReference>
<evidence type="ECO:0000313" key="4">
    <source>
        <dbReference type="Proteomes" id="UP000466931"/>
    </source>
</evidence>
<keyword evidence="4" id="KW-1185">Reference proteome</keyword>
<dbReference type="OrthoDB" id="9795085at2"/>
<dbReference type="PANTHER" id="PTHR43861:SF1">
    <property type="entry name" value="TRANS-ACONITATE 2-METHYLTRANSFERASE"/>
    <property type="match status" value="1"/>
</dbReference>
<evidence type="ECO:0000256" key="1">
    <source>
        <dbReference type="ARBA" id="ARBA00022603"/>
    </source>
</evidence>
<dbReference type="Proteomes" id="UP000466931">
    <property type="component" value="Chromosome"/>
</dbReference>
<name>A0A7I7Y213_9MYCO</name>
<dbReference type="Gene3D" id="3.40.50.150">
    <property type="entry name" value="Vaccinia Virus protein VP39"/>
    <property type="match status" value="1"/>
</dbReference>
<dbReference type="Pfam" id="PF13649">
    <property type="entry name" value="Methyltransf_25"/>
    <property type="match status" value="1"/>
</dbReference>
<accession>A0A7I7Y213</accession>
<dbReference type="InterPro" id="IPR029063">
    <property type="entry name" value="SAM-dependent_MTases_sf"/>
</dbReference>
<organism evidence="3 4">
    <name type="scientific">Mycolicibacterium confluentis</name>
    <dbReference type="NCBI Taxonomy" id="28047"/>
    <lineage>
        <taxon>Bacteria</taxon>
        <taxon>Bacillati</taxon>
        <taxon>Actinomycetota</taxon>
        <taxon>Actinomycetes</taxon>
        <taxon>Mycobacteriales</taxon>
        <taxon>Mycobacteriaceae</taxon>
        <taxon>Mycolicibacterium</taxon>
    </lineage>
</organism>
<dbReference type="Gene3D" id="1.10.150.290">
    <property type="entry name" value="S-adenosyl-L-methionine-dependent methyltransferases"/>
    <property type="match status" value="1"/>
</dbReference>